<evidence type="ECO:0000256" key="1">
    <source>
        <dbReference type="SAM" id="SignalP"/>
    </source>
</evidence>
<reference evidence="2" key="2">
    <citation type="submission" date="2016-06" db="EMBL/GenBank/DDBJ databases">
        <title>Parasponia and Trema comparative genomics to provide insight in an evolutionary trajectory towards rhizobium symbiosis.</title>
        <authorList>
            <person name="Van Velzen R."/>
            <person name="Holmer R."/>
            <person name="Geurts R."/>
            <person name="Smit S."/>
        </authorList>
    </citation>
    <scope>NUCLEOTIDE SEQUENCE [LARGE SCALE GENOMIC DNA]</scope>
    <source>
        <strain evidence="2">RG33-2</strain>
        <tissue evidence="2">Leaves</tissue>
    </source>
</reference>
<dbReference type="EMBL" id="JXTC01000083">
    <property type="protein sequence ID" value="PON90402.1"/>
    <property type="molecule type" value="Genomic_DNA"/>
</dbReference>
<dbReference type="OrthoDB" id="1207697at2759"/>
<gene>
    <name evidence="2" type="ORF">TorRG33x02_136860</name>
    <name evidence="3" type="ORF">TorRG33x02_136870</name>
</gene>
<evidence type="ECO:0008006" key="5">
    <source>
        <dbReference type="Google" id="ProtNLM"/>
    </source>
</evidence>
<dbReference type="AlphaFoldDB" id="A0A2P5EXY9"/>
<keyword evidence="1" id="KW-0732">Signal</keyword>
<organism evidence="2 4">
    <name type="scientific">Trema orientale</name>
    <name type="common">Charcoal tree</name>
    <name type="synonym">Celtis orientalis</name>
    <dbReference type="NCBI Taxonomy" id="63057"/>
    <lineage>
        <taxon>Eukaryota</taxon>
        <taxon>Viridiplantae</taxon>
        <taxon>Streptophyta</taxon>
        <taxon>Embryophyta</taxon>
        <taxon>Tracheophyta</taxon>
        <taxon>Spermatophyta</taxon>
        <taxon>Magnoliopsida</taxon>
        <taxon>eudicotyledons</taxon>
        <taxon>Gunneridae</taxon>
        <taxon>Pentapetalae</taxon>
        <taxon>rosids</taxon>
        <taxon>fabids</taxon>
        <taxon>Rosales</taxon>
        <taxon>Cannabaceae</taxon>
        <taxon>Trema</taxon>
    </lineage>
</organism>
<feature type="chain" id="PRO_5015085254" description="Pollen Ole e 1 allergen and extensin family protein" evidence="1">
    <location>
        <begin position="22"/>
        <end position="151"/>
    </location>
</feature>
<feature type="signal peptide" evidence="1">
    <location>
        <begin position="1"/>
        <end position="21"/>
    </location>
</feature>
<sequence>MASKPGFFLALLLVATAATVAKSCIIDGLVPQIVDGLQFSGLLSFPGLPATCVARVPVQVLNVLDGTVLCTGVTDELGNFNLLAQPAANFHFVPSNYVVSTITPITGCSGFTHGGLLQAPLTGVFTLISNLISGLLGLLGLVASFPCGAFA</sequence>
<dbReference type="InParanoid" id="A0A2P5EXY9"/>
<evidence type="ECO:0000313" key="2">
    <source>
        <dbReference type="EMBL" id="PON90401.1"/>
    </source>
</evidence>
<proteinExistence type="predicted"/>
<dbReference type="Proteomes" id="UP000237000">
    <property type="component" value="Unassembled WGS sequence"/>
</dbReference>
<keyword evidence="4" id="KW-1185">Reference proteome</keyword>
<protein>
    <recommendedName>
        <fullName evidence="5">Pollen Ole e 1 allergen and extensin family protein</fullName>
    </recommendedName>
</protein>
<name>A0A2P5EXY9_TREOI</name>
<evidence type="ECO:0000313" key="4">
    <source>
        <dbReference type="Proteomes" id="UP000237000"/>
    </source>
</evidence>
<evidence type="ECO:0000313" key="3">
    <source>
        <dbReference type="EMBL" id="PON90402.1"/>
    </source>
</evidence>
<comment type="caution">
    <text evidence="2">The sequence shown here is derived from an EMBL/GenBank/DDBJ whole genome shotgun (WGS) entry which is preliminary data.</text>
</comment>
<reference evidence="4" key="1">
    <citation type="submission" date="2016-06" db="EMBL/GenBank/DDBJ databases">
        <title>Parallel loss of symbiosis genes in relatives of nitrogen-fixing non-legume Parasponia.</title>
        <authorList>
            <person name="Van Velzen R."/>
            <person name="Holmer R."/>
            <person name="Bu F."/>
            <person name="Rutten L."/>
            <person name="Van Zeijl A."/>
            <person name="Liu W."/>
            <person name="Santuari L."/>
            <person name="Cao Q."/>
            <person name="Sharma T."/>
            <person name="Shen D."/>
            <person name="Roswanjaya Y."/>
            <person name="Wardhani T."/>
            <person name="Kalhor M.S."/>
            <person name="Jansen J."/>
            <person name="Van den Hoogen J."/>
            <person name="Gungor B."/>
            <person name="Hartog M."/>
            <person name="Hontelez J."/>
            <person name="Verver J."/>
            <person name="Yang W.-C."/>
            <person name="Schijlen E."/>
            <person name="Repin R."/>
            <person name="Schilthuizen M."/>
            <person name="Schranz E."/>
            <person name="Heidstra R."/>
            <person name="Miyata K."/>
            <person name="Fedorova E."/>
            <person name="Kohlen W."/>
            <person name="Bisseling T."/>
            <person name="Smit S."/>
            <person name="Geurts R."/>
        </authorList>
    </citation>
    <scope>NUCLEOTIDE SEQUENCE [LARGE SCALE GENOMIC DNA]</scope>
    <source>
        <strain evidence="4">cv. RG33-2</strain>
    </source>
</reference>
<dbReference type="EMBL" id="JXTC01000083">
    <property type="protein sequence ID" value="PON90401.1"/>
    <property type="molecule type" value="Genomic_DNA"/>
</dbReference>
<accession>A0A2P5EXY9</accession>